<dbReference type="STRING" id="329726.AM1_1979"/>
<evidence type="ECO:0000313" key="2">
    <source>
        <dbReference type="EMBL" id="ABW26996.1"/>
    </source>
</evidence>
<keyword evidence="1" id="KW-0812">Transmembrane</keyword>
<keyword evidence="1" id="KW-1133">Transmembrane helix</keyword>
<proteinExistence type="predicted"/>
<dbReference type="RefSeq" id="WP_012162494.1">
    <property type="nucleotide sequence ID" value="NC_009925.1"/>
</dbReference>
<dbReference type="KEGG" id="amr:AM1_1979"/>
<dbReference type="AlphaFoldDB" id="B0CFH7"/>
<keyword evidence="1" id="KW-0472">Membrane</keyword>
<dbReference type="HOGENOM" id="CLU_3094352_0_0_3"/>
<dbReference type="EMBL" id="CP000828">
    <property type="protein sequence ID" value="ABW26996.1"/>
    <property type="molecule type" value="Genomic_DNA"/>
</dbReference>
<reference evidence="2 3" key="1">
    <citation type="journal article" date="2008" name="Proc. Natl. Acad. Sci. U.S.A.">
        <title>Niche adaptation and genome expansion in the chlorophyll d-producing cyanobacterium Acaryochloris marina.</title>
        <authorList>
            <person name="Swingley W.D."/>
            <person name="Chen M."/>
            <person name="Cheung P.C."/>
            <person name="Conrad A.L."/>
            <person name="Dejesa L.C."/>
            <person name="Hao J."/>
            <person name="Honchak B.M."/>
            <person name="Karbach L.E."/>
            <person name="Kurdoglu A."/>
            <person name="Lahiri S."/>
            <person name="Mastrian S.D."/>
            <person name="Miyashita H."/>
            <person name="Page L."/>
            <person name="Ramakrishna P."/>
            <person name="Satoh S."/>
            <person name="Sattley W.M."/>
            <person name="Shimada Y."/>
            <person name="Taylor H.L."/>
            <person name="Tomo T."/>
            <person name="Tsuchiya T."/>
            <person name="Wang Z.T."/>
            <person name="Raymond J."/>
            <person name="Mimuro M."/>
            <person name="Blankenship R.E."/>
            <person name="Touchman J.W."/>
        </authorList>
    </citation>
    <scope>NUCLEOTIDE SEQUENCE [LARGE SCALE GENOMIC DNA]</scope>
    <source>
        <strain evidence="3">MBIC 11017</strain>
    </source>
</reference>
<keyword evidence="3" id="KW-1185">Reference proteome</keyword>
<organism evidence="2 3">
    <name type="scientific">Acaryochloris marina (strain MBIC 11017)</name>
    <dbReference type="NCBI Taxonomy" id="329726"/>
    <lineage>
        <taxon>Bacteria</taxon>
        <taxon>Bacillati</taxon>
        <taxon>Cyanobacteriota</taxon>
        <taxon>Cyanophyceae</taxon>
        <taxon>Acaryochloridales</taxon>
        <taxon>Acaryochloridaceae</taxon>
        <taxon>Acaryochloris</taxon>
    </lineage>
</organism>
<feature type="transmembrane region" description="Helical" evidence="1">
    <location>
        <begin position="27"/>
        <end position="47"/>
    </location>
</feature>
<gene>
    <name evidence="2" type="ordered locus">AM1_1979</name>
</gene>
<sequence length="51" mass="5481">MFSWLGLVLNIGAGIYCIVTGDLVTGLIALVVGTPYLYAQAIVFSYVSKRL</sequence>
<accession>B0CFH7</accession>
<evidence type="ECO:0000313" key="3">
    <source>
        <dbReference type="Proteomes" id="UP000000268"/>
    </source>
</evidence>
<evidence type="ECO:0000256" key="1">
    <source>
        <dbReference type="SAM" id="Phobius"/>
    </source>
</evidence>
<dbReference type="Proteomes" id="UP000000268">
    <property type="component" value="Chromosome"/>
</dbReference>
<protein>
    <submittedName>
        <fullName evidence="2">Uncharacterized protein</fullName>
    </submittedName>
</protein>
<name>B0CFH7_ACAM1</name>